<organism evidence="1 2">
    <name type="scientific">Patella caerulea</name>
    <name type="common">Rayed Mediterranean limpet</name>
    <dbReference type="NCBI Taxonomy" id="87958"/>
    <lineage>
        <taxon>Eukaryota</taxon>
        <taxon>Metazoa</taxon>
        <taxon>Spiralia</taxon>
        <taxon>Lophotrochozoa</taxon>
        <taxon>Mollusca</taxon>
        <taxon>Gastropoda</taxon>
        <taxon>Patellogastropoda</taxon>
        <taxon>Patelloidea</taxon>
        <taxon>Patellidae</taxon>
        <taxon>Patella</taxon>
    </lineage>
</organism>
<dbReference type="AlphaFoldDB" id="A0AAN8G318"/>
<reference evidence="1 2" key="1">
    <citation type="submission" date="2024-01" db="EMBL/GenBank/DDBJ databases">
        <title>The genome of the rayed Mediterranean limpet Patella caerulea (Linnaeus, 1758).</title>
        <authorList>
            <person name="Anh-Thu Weber A."/>
            <person name="Halstead-Nussloch G."/>
        </authorList>
    </citation>
    <scope>NUCLEOTIDE SEQUENCE [LARGE SCALE GENOMIC DNA]</scope>
    <source>
        <strain evidence="1">AATW-2023a</strain>
        <tissue evidence="1">Whole specimen</tissue>
    </source>
</reference>
<gene>
    <name evidence="1" type="ORF">SNE40_023424</name>
</gene>
<sequence length="257" mass="29888">MNRDCGAEKSWREFHQSLPCAAMEISENVKLNMQFILLLSIKYFELLIKINLLSNQDCKQITEVKSVSSGEKEIIFYIAGSIIGKLLHKQYKKQDKQHIYKILKALKTDKENSSDPNAKLVKLFDRGGLTYITQKSAEFFLGLEIYFRRLYPGSQINLELSKLEFLNACKSNELITRDFLQAPSCTTQTESYDENDLKECMTLCIKMYFIIRAHHKCKRMLQKFVRETKGKKSKMSKGLRTELKKKEVKITNAFVII</sequence>
<protein>
    <submittedName>
        <fullName evidence="1">Uncharacterized protein</fullName>
    </submittedName>
</protein>
<keyword evidence="2" id="KW-1185">Reference proteome</keyword>
<name>A0AAN8G318_PATCE</name>
<dbReference type="Proteomes" id="UP001347796">
    <property type="component" value="Unassembled WGS sequence"/>
</dbReference>
<comment type="caution">
    <text evidence="1">The sequence shown here is derived from an EMBL/GenBank/DDBJ whole genome shotgun (WGS) entry which is preliminary data.</text>
</comment>
<evidence type="ECO:0000313" key="2">
    <source>
        <dbReference type="Proteomes" id="UP001347796"/>
    </source>
</evidence>
<evidence type="ECO:0000313" key="1">
    <source>
        <dbReference type="EMBL" id="KAK6166808.1"/>
    </source>
</evidence>
<proteinExistence type="predicted"/>
<accession>A0AAN8G318</accession>
<dbReference type="EMBL" id="JAZGQO010000021">
    <property type="protein sequence ID" value="KAK6166808.1"/>
    <property type="molecule type" value="Genomic_DNA"/>
</dbReference>